<comment type="similarity">
    <text evidence="1">Belongs to the sigma-70 factor family. ECF subfamily.</text>
</comment>
<evidence type="ECO:0000256" key="2">
    <source>
        <dbReference type="ARBA" id="ARBA00023015"/>
    </source>
</evidence>
<evidence type="ECO:0000259" key="6">
    <source>
        <dbReference type="Pfam" id="PF08281"/>
    </source>
</evidence>
<evidence type="ECO:0000259" key="5">
    <source>
        <dbReference type="Pfam" id="PF04542"/>
    </source>
</evidence>
<evidence type="ECO:0000313" key="8">
    <source>
        <dbReference type="Proteomes" id="UP000178747"/>
    </source>
</evidence>
<name>A0A1G1Y481_9BACT</name>
<dbReference type="SUPFAM" id="SSF88659">
    <property type="entry name" value="Sigma3 and sigma4 domains of RNA polymerase sigma factors"/>
    <property type="match status" value="1"/>
</dbReference>
<dbReference type="GO" id="GO:0016987">
    <property type="term" value="F:sigma factor activity"/>
    <property type="evidence" value="ECO:0007669"/>
    <property type="project" value="UniProtKB-KW"/>
</dbReference>
<dbReference type="SUPFAM" id="SSF88946">
    <property type="entry name" value="Sigma2 domain of RNA polymerase sigma factors"/>
    <property type="match status" value="1"/>
</dbReference>
<evidence type="ECO:0008006" key="9">
    <source>
        <dbReference type="Google" id="ProtNLM"/>
    </source>
</evidence>
<dbReference type="InterPro" id="IPR013324">
    <property type="entry name" value="RNA_pol_sigma_r3/r4-like"/>
</dbReference>
<accession>A0A1G1Y481</accession>
<proteinExistence type="inferred from homology"/>
<dbReference type="PANTHER" id="PTHR43133:SF57">
    <property type="entry name" value="RNA POLYMERASE SIGMA-70 FACTOR"/>
    <property type="match status" value="1"/>
</dbReference>
<dbReference type="EMBL" id="MHIH01000054">
    <property type="protein sequence ID" value="OGY47135.1"/>
    <property type="molecule type" value="Genomic_DNA"/>
</dbReference>
<sequence>MKRPIENSDKFLVIKSCQGDSEAFGLLFDRYSKKIYRFVYYKVATKELAEDFTSQCFLKAWEQISTGVKVANFQAWMYKIARNQVIDYYRTREREELPLIYRDEDIESELKVDPDKNLDSQNLEKILLELKSDIREIVVLKFIEGLSIKEISRIVDKSSANVRVIIHRALKELNKHIK</sequence>
<dbReference type="AlphaFoldDB" id="A0A1G1Y481"/>
<dbReference type="PANTHER" id="PTHR43133">
    <property type="entry name" value="RNA POLYMERASE ECF-TYPE SIGMA FACTO"/>
    <property type="match status" value="1"/>
</dbReference>
<dbReference type="GO" id="GO:0003677">
    <property type="term" value="F:DNA binding"/>
    <property type="evidence" value="ECO:0007669"/>
    <property type="project" value="InterPro"/>
</dbReference>
<reference evidence="7 8" key="1">
    <citation type="journal article" date="2016" name="Nat. Commun.">
        <title>Thousands of microbial genomes shed light on interconnected biogeochemical processes in an aquifer system.</title>
        <authorList>
            <person name="Anantharaman K."/>
            <person name="Brown C.T."/>
            <person name="Hug L.A."/>
            <person name="Sharon I."/>
            <person name="Castelle C.J."/>
            <person name="Probst A.J."/>
            <person name="Thomas B.C."/>
            <person name="Singh A."/>
            <person name="Wilkins M.J."/>
            <person name="Karaoz U."/>
            <person name="Brodie E.L."/>
            <person name="Williams K.H."/>
            <person name="Hubbard S.S."/>
            <person name="Banfield J.F."/>
        </authorList>
    </citation>
    <scope>NUCLEOTIDE SEQUENCE [LARGE SCALE GENOMIC DNA]</scope>
</reference>
<dbReference type="InterPro" id="IPR014284">
    <property type="entry name" value="RNA_pol_sigma-70_dom"/>
</dbReference>
<dbReference type="Gene3D" id="1.10.10.10">
    <property type="entry name" value="Winged helix-like DNA-binding domain superfamily/Winged helix DNA-binding domain"/>
    <property type="match status" value="1"/>
</dbReference>
<dbReference type="Proteomes" id="UP000178747">
    <property type="component" value="Unassembled WGS sequence"/>
</dbReference>
<dbReference type="GO" id="GO:0006352">
    <property type="term" value="P:DNA-templated transcription initiation"/>
    <property type="evidence" value="ECO:0007669"/>
    <property type="project" value="InterPro"/>
</dbReference>
<dbReference type="InterPro" id="IPR007627">
    <property type="entry name" value="RNA_pol_sigma70_r2"/>
</dbReference>
<dbReference type="NCBIfam" id="TIGR02937">
    <property type="entry name" value="sigma70-ECF"/>
    <property type="match status" value="1"/>
</dbReference>
<evidence type="ECO:0000256" key="4">
    <source>
        <dbReference type="ARBA" id="ARBA00023163"/>
    </source>
</evidence>
<keyword evidence="2" id="KW-0805">Transcription regulation</keyword>
<dbReference type="Pfam" id="PF08281">
    <property type="entry name" value="Sigma70_r4_2"/>
    <property type="match status" value="1"/>
</dbReference>
<gene>
    <name evidence="7" type="ORF">A3J62_00075</name>
</gene>
<organism evidence="7 8">
    <name type="scientific">Candidatus Buchananbacteria bacterium RIFCSPHIGHO2_02_FULL_38_8</name>
    <dbReference type="NCBI Taxonomy" id="1797538"/>
    <lineage>
        <taxon>Bacteria</taxon>
        <taxon>Candidatus Buchananiibacteriota</taxon>
    </lineage>
</organism>
<keyword evidence="4" id="KW-0804">Transcription</keyword>
<feature type="domain" description="RNA polymerase sigma factor 70 region 4 type 2" evidence="6">
    <location>
        <begin position="121"/>
        <end position="173"/>
    </location>
</feature>
<dbReference type="InterPro" id="IPR013325">
    <property type="entry name" value="RNA_pol_sigma_r2"/>
</dbReference>
<evidence type="ECO:0000313" key="7">
    <source>
        <dbReference type="EMBL" id="OGY47135.1"/>
    </source>
</evidence>
<dbReference type="InterPro" id="IPR013249">
    <property type="entry name" value="RNA_pol_sigma70_r4_t2"/>
</dbReference>
<feature type="domain" description="RNA polymerase sigma-70 region 2" evidence="5">
    <location>
        <begin position="27"/>
        <end position="94"/>
    </location>
</feature>
<comment type="caution">
    <text evidence="7">The sequence shown here is derived from an EMBL/GenBank/DDBJ whole genome shotgun (WGS) entry which is preliminary data.</text>
</comment>
<keyword evidence="3" id="KW-0731">Sigma factor</keyword>
<evidence type="ECO:0000256" key="3">
    <source>
        <dbReference type="ARBA" id="ARBA00023082"/>
    </source>
</evidence>
<protein>
    <recommendedName>
        <fullName evidence="9">HTH luxR-type domain-containing protein</fullName>
    </recommendedName>
</protein>
<dbReference type="InterPro" id="IPR039425">
    <property type="entry name" value="RNA_pol_sigma-70-like"/>
</dbReference>
<dbReference type="Gene3D" id="1.10.1740.10">
    <property type="match status" value="1"/>
</dbReference>
<dbReference type="CDD" id="cd06171">
    <property type="entry name" value="Sigma70_r4"/>
    <property type="match status" value="1"/>
</dbReference>
<dbReference type="Pfam" id="PF04542">
    <property type="entry name" value="Sigma70_r2"/>
    <property type="match status" value="1"/>
</dbReference>
<evidence type="ECO:0000256" key="1">
    <source>
        <dbReference type="ARBA" id="ARBA00010641"/>
    </source>
</evidence>
<dbReference type="InterPro" id="IPR036388">
    <property type="entry name" value="WH-like_DNA-bd_sf"/>
</dbReference>